<evidence type="ECO:0000256" key="3">
    <source>
        <dbReference type="ARBA" id="ARBA00022801"/>
    </source>
</evidence>
<gene>
    <name evidence="6" type="ORF">ATL31_0560</name>
</gene>
<dbReference type="CDD" id="cd06251">
    <property type="entry name" value="M14_ASTE_ASPA-like"/>
    <property type="match status" value="1"/>
</dbReference>
<evidence type="ECO:0000256" key="4">
    <source>
        <dbReference type="ARBA" id="ARBA00022833"/>
    </source>
</evidence>
<organism evidence="6 7">
    <name type="scientific">Phycicoccus duodecadis</name>
    <dbReference type="NCBI Taxonomy" id="173053"/>
    <lineage>
        <taxon>Bacteria</taxon>
        <taxon>Bacillati</taxon>
        <taxon>Actinomycetota</taxon>
        <taxon>Actinomycetes</taxon>
        <taxon>Micrococcales</taxon>
        <taxon>Intrasporangiaceae</taxon>
        <taxon>Phycicoccus</taxon>
    </lineage>
</organism>
<keyword evidence="2" id="KW-0479">Metal-binding</keyword>
<dbReference type="InterPro" id="IPR055438">
    <property type="entry name" value="AstE_AspA_cat"/>
</dbReference>
<reference evidence="6 7" key="1">
    <citation type="submission" date="2017-12" db="EMBL/GenBank/DDBJ databases">
        <title>Sequencing the genomes of 1000 Actinobacteria strains.</title>
        <authorList>
            <person name="Klenk H.-P."/>
        </authorList>
    </citation>
    <scope>NUCLEOTIDE SEQUENCE [LARGE SCALE GENOMIC DNA]</scope>
    <source>
        <strain evidence="6 7">DSM 12806</strain>
    </source>
</reference>
<feature type="domain" description="Succinylglutamate desuccinylase/Aspartoacylase catalytic" evidence="5">
    <location>
        <begin position="50"/>
        <end position="228"/>
    </location>
</feature>
<comment type="cofactor">
    <cofactor evidence="1">
        <name>Zn(2+)</name>
        <dbReference type="ChEBI" id="CHEBI:29105"/>
    </cofactor>
</comment>
<keyword evidence="3" id="KW-0378">Hydrolase</keyword>
<dbReference type="InterPro" id="IPR053138">
    <property type="entry name" value="N-alpha-Ac-DABA_deacetylase"/>
</dbReference>
<sequence>MARALRPSFEIGSVRVRAGRAQSLALPITRLVTGADVDLPIRVVHGREEGPTVWVDAAIHGDEAVGVEVVRQVLAALDPKTLRGTLIAVPIVNVLGFMNGSRYLPDRRDLNRSFPGAPRGSLAGRIAHLFMTQVVDQCEVGIDLHTGSDRRTNLPQIRADLEDARTRELAAAFAAPVMLHAKVRDGSLRHAAREHGATVLLYEAGEAWRMDAWAVEAGVLGVRRVLAALGMTEPVAEDPPAASEVSWRSGWVRARGTGMLHLEAGLGQRVEEGQRLGGLFDSFGKRVRLVHANRAGVVIGRTEAPLVTSGDAVVHIAEVEA</sequence>
<dbReference type="PIRSF" id="PIRSF039012">
    <property type="entry name" value="ASP"/>
    <property type="match status" value="1"/>
</dbReference>
<comment type="caution">
    <text evidence="6">The sequence shown here is derived from an EMBL/GenBank/DDBJ whole genome shotgun (WGS) entry which is preliminary data.</text>
</comment>
<proteinExistence type="predicted"/>
<dbReference type="GO" id="GO:0016811">
    <property type="term" value="F:hydrolase activity, acting on carbon-nitrogen (but not peptide) bonds, in linear amides"/>
    <property type="evidence" value="ECO:0007669"/>
    <property type="project" value="InterPro"/>
</dbReference>
<dbReference type="PANTHER" id="PTHR37326">
    <property type="entry name" value="BLL3975 PROTEIN"/>
    <property type="match status" value="1"/>
</dbReference>
<dbReference type="Gene3D" id="3.40.630.10">
    <property type="entry name" value="Zn peptidases"/>
    <property type="match status" value="1"/>
</dbReference>
<dbReference type="SUPFAM" id="SSF53187">
    <property type="entry name" value="Zn-dependent exopeptidases"/>
    <property type="match status" value="1"/>
</dbReference>
<evidence type="ECO:0000313" key="6">
    <source>
        <dbReference type="EMBL" id="PKW25760.1"/>
    </source>
</evidence>
<name>A0A2N3YG21_9MICO</name>
<dbReference type="PANTHER" id="PTHR37326:SF2">
    <property type="entry name" value="SUCCINYLGLUTAMATE DESUCCINYLASE_ASPARTOACYLASE FAMILY PROTEIN"/>
    <property type="match status" value="1"/>
</dbReference>
<dbReference type="GO" id="GO:0046872">
    <property type="term" value="F:metal ion binding"/>
    <property type="evidence" value="ECO:0007669"/>
    <property type="project" value="UniProtKB-KW"/>
</dbReference>
<evidence type="ECO:0000256" key="1">
    <source>
        <dbReference type="ARBA" id="ARBA00001947"/>
    </source>
</evidence>
<dbReference type="GO" id="GO:0016788">
    <property type="term" value="F:hydrolase activity, acting on ester bonds"/>
    <property type="evidence" value="ECO:0007669"/>
    <property type="project" value="InterPro"/>
</dbReference>
<dbReference type="Proteomes" id="UP000233781">
    <property type="component" value="Unassembled WGS sequence"/>
</dbReference>
<dbReference type="AlphaFoldDB" id="A0A2N3YG21"/>
<evidence type="ECO:0000313" key="7">
    <source>
        <dbReference type="Proteomes" id="UP000233781"/>
    </source>
</evidence>
<evidence type="ECO:0000256" key="2">
    <source>
        <dbReference type="ARBA" id="ARBA00022723"/>
    </source>
</evidence>
<dbReference type="RefSeq" id="WP_101394440.1">
    <property type="nucleotide sequence ID" value="NZ_PJNE01000001.1"/>
</dbReference>
<accession>A0A2N3YG21</accession>
<keyword evidence="4" id="KW-0862">Zinc</keyword>
<dbReference type="Pfam" id="PF24827">
    <property type="entry name" value="AstE_AspA_cat"/>
    <property type="match status" value="1"/>
</dbReference>
<evidence type="ECO:0000259" key="5">
    <source>
        <dbReference type="Pfam" id="PF24827"/>
    </source>
</evidence>
<dbReference type="OrthoDB" id="9782876at2"/>
<keyword evidence="7" id="KW-1185">Reference proteome</keyword>
<dbReference type="EMBL" id="PJNE01000001">
    <property type="protein sequence ID" value="PKW25760.1"/>
    <property type="molecule type" value="Genomic_DNA"/>
</dbReference>
<dbReference type="InterPro" id="IPR043795">
    <property type="entry name" value="N-alpha-Ac-DABA-like"/>
</dbReference>
<protein>
    <recommendedName>
        <fullName evidence="5">Succinylglutamate desuccinylase/Aspartoacylase catalytic domain-containing protein</fullName>
    </recommendedName>
</protein>